<evidence type="ECO:0000256" key="9">
    <source>
        <dbReference type="ARBA" id="ARBA00051711"/>
    </source>
</evidence>
<keyword evidence="2" id="KW-0012">Acyltransferase</keyword>
<evidence type="ECO:0000256" key="13">
    <source>
        <dbReference type="ARBA" id="ARBA00052491"/>
    </source>
</evidence>
<gene>
    <name evidence="15" type="ORF">B7P43_G05750</name>
</gene>
<dbReference type="SUPFAM" id="SSF55729">
    <property type="entry name" value="Acyl-CoA N-acyltransferases (Nat)"/>
    <property type="match status" value="1"/>
</dbReference>
<dbReference type="Proteomes" id="UP000235965">
    <property type="component" value="Unassembled WGS sequence"/>
</dbReference>
<keyword evidence="1" id="KW-0808">Transferase</keyword>
<reference evidence="15 16" key="1">
    <citation type="submission" date="2017-12" db="EMBL/GenBank/DDBJ databases">
        <title>Hemimetabolous genomes reveal molecular basis of termite eusociality.</title>
        <authorList>
            <person name="Harrison M.C."/>
            <person name="Jongepier E."/>
            <person name="Robertson H.M."/>
            <person name="Arning N."/>
            <person name="Bitard-Feildel T."/>
            <person name="Chao H."/>
            <person name="Childers C.P."/>
            <person name="Dinh H."/>
            <person name="Doddapaneni H."/>
            <person name="Dugan S."/>
            <person name="Gowin J."/>
            <person name="Greiner C."/>
            <person name="Han Y."/>
            <person name="Hu H."/>
            <person name="Hughes D.S.T."/>
            <person name="Huylmans A.-K."/>
            <person name="Kemena C."/>
            <person name="Kremer L.P.M."/>
            <person name="Lee S.L."/>
            <person name="Lopez-Ezquerra A."/>
            <person name="Mallet L."/>
            <person name="Monroy-Kuhn J.M."/>
            <person name="Moser A."/>
            <person name="Murali S.C."/>
            <person name="Muzny D.M."/>
            <person name="Otani S."/>
            <person name="Piulachs M.-D."/>
            <person name="Poelchau M."/>
            <person name="Qu J."/>
            <person name="Schaub F."/>
            <person name="Wada-Katsumata A."/>
            <person name="Worley K.C."/>
            <person name="Xie Q."/>
            <person name="Ylla G."/>
            <person name="Poulsen M."/>
            <person name="Gibbs R.A."/>
            <person name="Schal C."/>
            <person name="Richards S."/>
            <person name="Belles X."/>
            <person name="Korb J."/>
            <person name="Bornberg-Bauer E."/>
        </authorList>
    </citation>
    <scope>NUCLEOTIDE SEQUENCE [LARGE SCALE GENOMIC DNA]</scope>
    <source>
        <tissue evidence="15">Whole body</tissue>
    </source>
</reference>
<comment type="catalytic activity">
    <reaction evidence="11">
        <text>serotonin + hexadecanoyl-CoA = N-hexadecanoyl-serotonin + CoA + H(+)</text>
        <dbReference type="Rhea" id="RHEA:51384"/>
        <dbReference type="ChEBI" id="CHEBI:15378"/>
        <dbReference type="ChEBI" id="CHEBI:57287"/>
        <dbReference type="ChEBI" id="CHEBI:57379"/>
        <dbReference type="ChEBI" id="CHEBI:134059"/>
        <dbReference type="ChEBI" id="CHEBI:350546"/>
    </reaction>
    <physiologicalReaction direction="left-to-right" evidence="11">
        <dbReference type="Rhea" id="RHEA:51385"/>
    </physiologicalReaction>
</comment>
<accession>A0A2J7QTX8</accession>
<dbReference type="AlphaFoldDB" id="A0A2J7QTX8"/>
<evidence type="ECO:0000256" key="11">
    <source>
        <dbReference type="ARBA" id="ARBA00052178"/>
    </source>
</evidence>
<evidence type="ECO:0000313" key="16">
    <source>
        <dbReference type="Proteomes" id="UP000235965"/>
    </source>
</evidence>
<comment type="catalytic activity">
    <reaction evidence="12">
        <text>dopamine + hexadecanoyl-CoA = N-hexadecanoyl-dopamine + CoA + H(+)</text>
        <dbReference type="Rhea" id="RHEA:51376"/>
        <dbReference type="ChEBI" id="CHEBI:15378"/>
        <dbReference type="ChEBI" id="CHEBI:57287"/>
        <dbReference type="ChEBI" id="CHEBI:57379"/>
        <dbReference type="ChEBI" id="CHEBI:59905"/>
        <dbReference type="ChEBI" id="CHEBI:134058"/>
    </reaction>
    <physiologicalReaction direction="left-to-right" evidence="12">
        <dbReference type="Rhea" id="RHEA:51377"/>
    </physiologicalReaction>
</comment>
<protein>
    <recommendedName>
        <fullName evidence="5">aralkylamine N-acetyltransferase</fullName>
        <ecNumber evidence="5">2.3.1.87</ecNumber>
    </recommendedName>
</protein>
<dbReference type="InParanoid" id="A0A2J7QTX8"/>
<dbReference type="InterPro" id="IPR000182">
    <property type="entry name" value="GNAT_dom"/>
</dbReference>
<dbReference type="GO" id="GO:0004059">
    <property type="term" value="F:aralkylamine N-acetyltransferase activity"/>
    <property type="evidence" value="ECO:0007669"/>
    <property type="project" value="UniProtKB-EC"/>
</dbReference>
<evidence type="ECO:0000256" key="7">
    <source>
        <dbReference type="ARBA" id="ARBA00050849"/>
    </source>
</evidence>
<dbReference type="InterPro" id="IPR016181">
    <property type="entry name" value="Acyl_CoA_acyltransferase"/>
</dbReference>
<evidence type="ECO:0000256" key="12">
    <source>
        <dbReference type="ARBA" id="ARBA00052335"/>
    </source>
</evidence>
<dbReference type="EMBL" id="NEVH01011192">
    <property type="protein sequence ID" value="PNF32023.1"/>
    <property type="molecule type" value="Genomic_DNA"/>
</dbReference>
<sequence length="229" mass="25731">YLSSNVVFLQQMADGYDIVTAQEEDIGRIAEFLRRHFYSNSPLNLGIGASPDRKISEMFPLQYLSEGTSLLAVSRNGQRILGACVNGENSPVDRKHTEYLQSVSNETHAKINEFVQKMEDDVDIWKLTGANRALYIHILAVDPAARGQGIATTLMEKTREVARSSGYPLLRILCTSKYSIKIARNMGMRSVCTLPFSEYKDENGHPVFTPPQPHTHAEMFVLKLDTDTY</sequence>
<dbReference type="EC" id="2.3.1.87" evidence="5"/>
<dbReference type="Gene3D" id="3.40.630.30">
    <property type="match status" value="1"/>
</dbReference>
<dbReference type="FunFam" id="3.40.630.30:FF:000046">
    <property type="entry name" value="Dopamine N-acetyltransferase"/>
    <property type="match status" value="1"/>
</dbReference>
<comment type="caution">
    <text evidence="15">The sequence shown here is derived from an EMBL/GenBank/DDBJ whole genome shotgun (WGS) entry which is preliminary data.</text>
</comment>
<feature type="domain" description="N-acetyltransferase" evidence="14">
    <location>
        <begin position="71"/>
        <end position="227"/>
    </location>
</feature>
<dbReference type="PANTHER" id="PTHR20905:SF1">
    <property type="entry name" value="AT07410P-RELATED"/>
    <property type="match status" value="1"/>
</dbReference>
<keyword evidence="16" id="KW-1185">Reference proteome</keyword>
<evidence type="ECO:0000256" key="5">
    <source>
        <dbReference type="ARBA" id="ARBA00039114"/>
    </source>
</evidence>
<evidence type="ECO:0000256" key="2">
    <source>
        <dbReference type="ARBA" id="ARBA00023315"/>
    </source>
</evidence>
<comment type="similarity">
    <text evidence="4">Belongs to the acetyltransferase family. AANAT subfamily.</text>
</comment>
<evidence type="ECO:0000256" key="8">
    <source>
        <dbReference type="ARBA" id="ARBA00051284"/>
    </source>
</evidence>
<evidence type="ECO:0000256" key="4">
    <source>
        <dbReference type="ARBA" id="ARBA00038182"/>
    </source>
</evidence>
<dbReference type="Pfam" id="PF00583">
    <property type="entry name" value="Acetyltransf_1"/>
    <property type="match status" value="1"/>
</dbReference>
<evidence type="ECO:0000256" key="10">
    <source>
        <dbReference type="ARBA" id="ARBA00051823"/>
    </source>
</evidence>
<dbReference type="CDD" id="cd04301">
    <property type="entry name" value="NAT_SF"/>
    <property type="match status" value="1"/>
</dbReference>
<evidence type="ECO:0000259" key="14">
    <source>
        <dbReference type="PROSITE" id="PS51186"/>
    </source>
</evidence>
<organism evidence="15 16">
    <name type="scientific">Cryptotermes secundus</name>
    <dbReference type="NCBI Taxonomy" id="105785"/>
    <lineage>
        <taxon>Eukaryota</taxon>
        <taxon>Metazoa</taxon>
        <taxon>Ecdysozoa</taxon>
        <taxon>Arthropoda</taxon>
        <taxon>Hexapoda</taxon>
        <taxon>Insecta</taxon>
        <taxon>Pterygota</taxon>
        <taxon>Neoptera</taxon>
        <taxon>Polyneoptera</taxon>
        <taxon>Dictyoptera</taxon>
        <taxon>Blattodea</taxon>
        <taxon>Blattoidea</taxon>
        <taxon>Termitoidae</taxon>
        <taxon>Kalotermitidae</taxon>
        <taxon>Cryptotermitinae</taxon>
        <taxon>Cryptotermes</taxon>
    </lineage>
</organism>
<evidence type="ECO:0000256" key="1">
    <source>
        <dbReference type="ARBA" id="ARBA00022679"/>
    </source>
</evidence>
<evidence type="ECO:0000256" key="3">
    <source>
        <dbReference type="ARBA" id="ARBA00037926"/>
    </source>
</evidence>
<dbReference type="PANTHER" id="PTHR20905">
    <property type="entry name" value="N-ACETYLTRANSFERASE-RELATED"/>
    <property type="match status" value="1"/>
</dbReference>
<comment type="catalytic activity">
    <reaction evidence="10">
        <text>serotonin + (9Z)-octadecenoyl-CoA = N-(9Z-octadecenoyl)-serotonin + CoA + H(+)</text>
        <dbReference type="Rhea" id="RHEA:51392"/>
        <dbReference type="ChEBI" id="CHEBI:15378"/>
        <dbReference type="ChEBI" id="CHEBI:57287"/>
        <dbReference type="ChEBI" id="CHEBI:57387"/>
        <dbReference type="ChEBI" id="CHEBI:134064"/>
        <dbReference type="ChEBI" id="CHEBI:350546"/>
    </reaction>
    <physiologicalReaction direction="left-to-right" evidence="10">
        <dbReference type="Rhea" id="RHEA:51393"/>
    </physiologicalReaction>
</comment>
<dbReference type="OrthoDB" id="41532at2759"/>
<dbReference type="PROSITE" id="PS51186">
    <property type="entry name" value="GNAT"/>
    <property type="match status" value="1"/>
</dbReference>
<evidence type="ECO:0000313" key="15">
    <source>
        <dbReference type="EMBL" id="PNF32023.1"/>
    </source>
</evidence>
<evidence type="ECO:0000256" key="6">
    <source>
        <dbReference type="ARBA" id="ARBA00050189"/>
    </source>
</evidence>
<comment type="catalytic activity">
    <reaction evidence="7">
        <text>serotonin + octadecanoyl-CoA = N-octadecanoyl-serotonin + CoA + H(+)</text>
        <dbReference type="Rhea" id="RHEA:51400"/>
        <dbReference type="ChEBI" id="CHEBI:15378"/>
        <dbReference type="ChEBI" id="CHEBI:57287"/>
        <dbReference type="ChEBI" id="CHEBI:57394"/>
        <dbReference type="ChEBI" id="CHEBI:134065"/>
        <dbReference type="ChEBI" id="CHEBI:350546"/>
    </reaction>
    <physiologicalReaction direction="left-to-right" evidence="7">
        <dbReference type="Rhea" id="RHEA:51401"/>
    </physiologicalReaction>
</comment>
<name>A0A2J7QTX8_9NEOP</name>
<comment type="catalytic activity">
    <reaction evidence="8">
        <text>serotonin + (5Z,8Z,11Z,14Z)-eicosatetraenoyl-CoA = N-[(5Z,8Z,11Z,14Z)-eicosatetraenoyl]-serotonin + CoA + H(+)</text>
        <dbReference type="Rhea" id="RHEA:51396"/>
        <dbReference type="ChEBI" id="CHEBI:15378"/>
        <dbReference type="ChEBI" id="CHEBI:57287"/>
        <dbReference type="ChEBI" id="CHEBI:57368"/>
        <dbReference type="ChEBI" id="CHEBI:132255"/>
        <dbReference type="ChEBI" id="CHEBI:350546"/>
    </reaction>
    <physiologicalReaction direction="left-to-right" evidence="8">
        <dbReference type="Rhea" id="RHEA:51397"/>
    </physiologicalReaction>
</comment>
<comment type="catalytic activity">
    <reaction evidence="9">
        <text>dopamine + acetyl-CoA = N-acetyldopamine + CoA + H(+)</text>
        <dbReference type="Rhea" id="RHEA:51388"/>
        <dbReference type="ChEBI" id="CHEBI:15378"/>
        <dbReference type="ChEBI" id="CHEBI:57287"/>
        <dbReference type="ChEBI" id="CHEBI:57288"/>
        <dbReference type="ChEBI" id="CHEBI:59905"/>
        <dbReference type="ChEBI" id="CHEBI:125678"/>
    </reaction>
    <physiologicalReaction direction="left-to-right" evidence="9">
        <dbReference type="Rhea" id="RHEA:51389"/>
    </physiologicalReaction>
</comment>
<comment type="catalytic activity">
    <reaction evidence="6">
        <text>dopamine + (9Z)-octadecenoyl-CoA = N-(9Z-octadecanoyl)-dopamine + CoA + H(+)</text>
        <dbReference type="Rhea" id="RHEA:51380"/>
        <dbReference type="ChEBI" id="CHEBI:15378"/>
        <dbReference type="ChEBI" id="CHEBI:31883"/>
        <dbReference type="ChEBI" id="CHEBI:57287"/>
        <dbReference type="ChEBI" id="CHEBI:57387"/>
        <dbReference type="ChEBI" id="CHEBI:59905"/>
    </reaction>
    <physiologicalReaction direction="left-to-right" evidence="6">
        <dbReference type="Rhea" id="RHEA:51381"/>
    </physiologicalReaction>
</comment>
<comment type="pathway">
    <text evidence="3">Aromatic compound metabolism; melatonin biosynthesis; melatonin from serotonin: step 1/2.</text>
</comment>
<feature type="non-terminal residue" evidence="15">
    <location>
        <position position="1"/>
    </location>
</feature>
<comment type="catalytic activity">
    <reaction evidence="13">
        <text>serotonin + acetyl-CoA = N-acetylserotonin + CoA + H(+)</text>
        <dbReference type="Rhea" id="RHEA:25217"/>
        <dbReference type="ChEBI" id="CHEBI:15378"/>
        <dbReference type="ChEBI" id="CHEBI:17697"/>
        <dbReference type="ChEBI" id="CHEBI:57287"/>
        <dbReference type="ChEBI" id="CHEBI:57288"/>
        <dbReference type="ChEBI" id="CHEBI:350546"/>
        <dbReference type="EC" id="2.3.1.87"/>
    </reaction>
    <physiologicalReaction direction="left-to-right" evidence="13">
        <dbReference type="Rhea" id="RHEA:25218"/>
    </physiologicalReaction>
</comment>
<proteinExistence type="inferred from homology"/>